<dbReference type="PRINTS" id="PR00723">
    <property type="entry name" value="SUBTILISIN"/>
</dbReference>
<name>A0ABT5GM04_9MICO</name>
<keyword evidence="3 5" id="KW-0378">Hydrolase</keyword>
<evidence type="ECO:0000256" key="6">
    <source>
        <dbReference type="RuleBase" id="RU003355"/>
    </source>
</evidence>
<dbReference type="InterPro" id="IPR036852">
    <property type="entry name" value="Peptidase_S8/S53_dom_sf"/>
</dbReference>
<evidence type="ECO:0000256" key="3">
    <source>
        <dbReference type="ARBA" id="ARBA00022801"/>
    </source>
</evidence>
<evidence type="ECO:0000256" key="7">
    <source>
        <dbReference type="SAM" id="MobiDB-lite"/>
    </source>
</evidence>
<evidence type="ECO:0000256" key="2">
    <source>
        <dbReference type="ARBA" id="ARBA00022670"/>
    </source>
</evidence>
<dbReference type="PROSITE" id="PS00136">
    <property type="entry name" value="SUBTILASE_ASP"/>
    <property type="match status" value="1"/>
</dbReference>
<evidence type="ECO:0000256" key="5">
    <source>
        <dbReference type="PROSITE-ProRule" id="PRU01240"/>
    </source>
</evidence>
<dbReference type="InterPro" id="IPR050131">
    <property type="entry name" value="Peptidase_S8_subtilisin-like"/>
</dbReference>
<keyword evidence="4 5" id="KW-0720">Serine protease</keyword>
<dbReference type="Pfam" id="PF00082">
    <property type="entry name" value="Peptidase_S8"/>
    <property type="match status" value="1"/>
</dbReference>
<feature type="chain" id="PRO_5046075842" evidence="8">
    <location>
        <begin position="30"/>
        <end position="498"/>
    </location>
</feature>
<feature type="region of interest" description="Disordered" evidence="7">
    <location>
        <begin position="324"/>
        <end position="343"/>
    </location>
</feature>
<dbReference type="PANTHER" id="PTHR43806">
    <property type="entry name" value="PEPTIDASE S8"/>
    <property type="match status" value="1"/>
</dbReference>
<dbReference type="RefSeq" id="WP_272463826.1">
    <property type="nucleotide sequence ID" value="NZ_JAPFQL010000126.1"/>
</dbReference>
<dbReference type="Proteomes" id="UP001150259">
    <property type="component" value="Unassembled WGS sequence"/>
</dbReference>
<dbReference type="PANTHER" id="PTHR43806:SF11">
    <property type="entry name" value="CEREVISIN-RELATED"/>
    <property type="match status" value="1"/>
</dbReference>
<accession>A0ABT5GM04</accession>
<dbReference type="InterPro" id="IPR023827">
    <property type="entry name" value="Peptidase_S8_Asp-AS"/>
</dbReference>
<dbReference type="SUPFAM" id="SSF52743">
    <property type="entry name" value="Subtilisin-like"/>
    <property type="match status" value="1"/>
</dbReference>
<dbReference type="PROSITE" id="PS51892">
    <property type="entry name" value="SUBTILASE"/>
    <property type="match status" value="1"/>
</dbReference>
<dbReference type="InterPro" id="IPR000209">
    <property type="entry name" value="Peptidase_S8/S53_dom"/>
</dbReference>
<keyword evidence="2 5" id="KW-0645">Protease</keyword>
<feature type="active site" description="Charge relay system" evidence="5">
    <location>
        <position position="419"/>
    </location>
</feature>
<evidence type="ECO:0000313" key="11">
    <source>
        <dbReference type="Proteomes" id="UP001150259"/>
    </source>
</evidence>
<protein>
    <submittedName>
        <fullName evidence="10">S8 family serine peptidase</fullName>
    </submittedName>
</protein>
<feature type="active site" description="Charge relay system" evidence="5">
    <location>
        <position position="213"/>
    </location>
</feature>
<keyword evidence="8" id="KW-0732">Signal</keyword>
<dbReference type="EMBL" id="JAPFQL010000126">
    <property type="protein sequence ID" value="MDC5699269.1"/>
    <property type="molecule type" value="Genomic_DNA"/>
</dbReference>
<evidence type="ECO:0000313" key="10">
    <source>
        <dbReference type="EMBL" id="MDC5699269.1"/>
    </source>
</evidence>
<proteinExistence type="inferred from homology"/>
<comment type="similarity">
    <text evidence="1 5 6">Belongs to the peptidase S8 family.</text>
</comment>
<reference evidence="10 11" key="1">
    <citation type="submission" date="2022-11" db="EMBL/GenBank/DDBJ databases">
        <title>Anaerobic phenanthrene biodegradation by a DNRA strain PheN6.</title>
        <authorList>
            <person name="Zhang Z."/>
        </authorList>
    </citation>
    <scope>NUCLEOTIDE SEQUENCE [LARGE SCALE GENOMIC DNA]</scope>
    <source>
        <strain evidence="10 11">PheN6</strain>
    </source>
</reference>
<feature type="active site" description="Charge relay system" evidence="5">
    <location>
        <position position="160"/>
    </location>
</feature>
<feature type="signal peptide" evidence="8">
    <location>
        <begin position="1"/>
        <end position="29"/>
    </location>
</feature>
<dbReference type="Gene3D" id="3.40.50.200">
    <property type="entry name" value="Peptidase S8/S53 domain"/>
    <property type="match status" value="1"/>
</dbReference>
<evidence type="ECO:0000256" key="4">
    <source>
        <dbReference type="ARBA" id="ARBA00022825"/>
    </source>
</evidence>
<dbReference type="InterPro" id="IPR015500">
    <property type="entry name" value="Peptidase_S8_subtilisin-rel"/>
</dbReference>
<evidence type="ECO:0000256" key="1">
    <source>
        <dbReference type="ARBA" id="ARBA00011073"/>
    </source>
</evidence>
<gene>
    <name evidence="10" type="ORF">OO014_18635</name>
</gene>
<feature type="domain" description="Peptidase S8/S53" evidence="9">
    <location>
        <begin position="151"/>
        <end position="456"/>
    </location>
</feature>
<evidence type="ECO:0000256" key="8">
    <source>
        <dbReference type="SAM" id="SignalP"/>
    </source>
</evidence>
<dbReference type="InterPro" id="IPR023828">
    <property type="entry name" value="Peptidase_S8_Ser-AS"/>
</dbReference>
<organism evidence="10 11">
    <name type="scientific">Intrasporangium calvum</name>
    <dbReference type="NCBI Taxonomy" id="53358"/>
    <lineage>
        <taxon>Bacteria</taxon>
        <taxon>Bacillati</taxon>
        <taxon>Actinomycetota</taxon>
        <taxon>Actinomycetes</taxon>
        <taxon>Micrococcales</taxon>
        <taxon>Intrasporangiaceae</taxon>
        <taxon>Intrasporangium</taxon>
    </lineage>
</organism>
<sequence length="498" mass="50005">MPPTSSRLRVTTLAALTALTLGASSLGGAASAGPLVGGDQAAPLSPWLAEQWPGLSAVEPTTVLVHATDVDTARSAATTSGLVVRESFDRIGVVVASGLPAQISAVRSVPGVTYVEGNQPIELFLSTSNIATRGSEARARLTGANGKALDGSGVTVAVIDSGVDPTHPFLTNPDGSSAVVRNLKVACDLFALTPCQTVDAGPADTDLLAAGGHGMHVNGIVAGRDVTLPDGTEMHGAAPGASLVSLGTGAVLFIIGANSALNWVLENHQAPCGADVPAATCPPIKVTSNSYGPSGGGDFDPQSATAKLQRALVGEGIVTVWANGNDGGTGTDNRSNPAGQDPTGGIISVASYYDMDTGTRNGRISSYSSRGKEGALNTYPDISAPGEDITSSCRAYLPVCSTGLDPVAAGDYNTISGTSMATPHVAGIVAQLFQANPGATPAQIESALKATAYAYSDGAPYMTDPSGGVTSVDKGHGLVDAVLAAEALTAKSFGKRRR</sequence>
<comment type="caution">
    <text evidence="10">The sequence shown here is derived from an EMBL/GenBank/DDBJ whole genome shotgun (WGS) entry which is preliminary data.</text>
</comment>
<evidence type="ECO:0000259" key="9">
    <source>
        <dbReference type="Pfam" id="PF00082"/>
    </source>
</evidence>
<dbReference type="PROSITE" id="PS00138">
    <property type="entry name" value="SUBTILASE_SER"/>
    <property type="match status" value="1"/>
</dbReference>
<keyword evidence="11" id="KW-1185">Reference proteome</keyword>